<keyword evidence="3" id="KW-1185">Reference proteome</keyword>
<dbReference type="EMBL" id="JAPTGG010000005">
    <property type="protein sequence ID" value="MCZ0865119.1"/>
    <property type="molecule type" value="Genomic_DNA"/>
</dbReference>
<dbReference type="AlphaFoldDB" id="A0A9J6RLQ4"/>
<sequence length="109" mass="12324">MNLKNQKLFDFFADNHELSLLESEMTDIVDVVKSVITPAWVSVNDRLPTHIYSVLAYVVDGGFAKYGEPMKDIVVYNPNTCEWLQNIGDAGDEVVTVTHWMDLPQDPAH</sequence>
<evidence type="ECO:0000259" key="1">
    <source>
        <dbReference type="Pfam" id="PF04448"/>
    </source>
</evidence>
<proteinExistence type="predicted"/>
<dbReference type="RefSeq" id="WP_258331270.1">
    <property type="nucleotide sequence ID" value="NZ_JAPTGG010000005.1"/>
</dbReference>
<feature type="domain" description="DUF551" evidence="1">
    <location>
        <begin position="39"/>
        <end position="107"/>
    </location>
</feature>
<protein>
    <submittedName>
        <fullName evidence="2">DUF551 domain-containing protein</fullName>
    </submittedName>
</protein>
<dbReference type="InterPro" id="IPR007539">
    <property type="entry name" value="DUF551"/>
</dbReference>
<evidence type="ECO:0000313" key="2">
    <source>
        <dbReference type="EMBL" id="MCZ0865119.1"/>
    </source>
</evidence>
<accession>A0A9J6RLQ4</accession>
<dbReference type="Proteomes" id="UP001069090">
    <property type="component" value="Unassembled WGS sequence"/>
</dbReference>
<evidence type="ECO:0000313" key="3">
    <source>
        <dbReference type="Proteomes" id="UP001069090"/>
    </source>
</evidence>
<gene>
    <name evidence="2" type="ORF">O0V09_07910</name>
</gene>
<name>A0A9J6RLQ4_9GAMM</name>
<dbReference type="Pfam" id="PF04448">
    <property type="entry name" value="DUF551"/>
    <property type="match status" value="1"/>
</dbReference>
<reference evidence="2 3" key="1">
    <citation type="submission" date="2022-12" db="EMBL/GenBank/DDBJ databases">
        <title>Dasania phycosphaerae sp. nov., isolated from particulate material of the south coast of Korea.</title>
        <authorList>
            <person name="Jiang Y."/>
        </authorList>
    </citation>
    <scope>NUCLEOTIDE SEQUENCE [LARGE SCALE GENOMIC DNA]</scope>
    <source>
        <strain evidence="2 3">GY-19</strain>
    </source>
</reference>
<comment type="caution">
    <text evidence="2">The sequence shown here is derived from an EMBL/GenBank/DDBJ whole genome shotgun (WGS) entry which is preliminary data.</text>
</comment>
<organism evidence="2 3">
    <name type="scientific">Dasania phycosphaerae</name>
    <dbReference type="NCBI Taxonomy" id="2950436"/>
    <lineage>
        <taxon>Bacteria</taxon>
        <taxon>Pseudomonadati</taxon>
        <taxon>Pseudomonadota</taxon>
        <taxon>Gammaproteobacteria</taxon>
        <taxon>Cellvibrionales</taxon>
        <taxon>Spongiibacteraceae</taxon>
        <taxon>Dasania</taxon>
    </lineage>
</organism>